<evidence type="ECO:0000256" key="1">
    <source>
        <dbReference type="SAM" id="Phobius"/>
    </source>
</evidence>
<reference evidence="3 4" key="1">
    <citation type="submission" date="2019-11" db="EMBL/GenBank/DDBJ databases">
        <authorList>
            <person name="Dong K."/>
        </authorList>
    </citation>
    <scope>NUCLEOTIDE SEQUENCE [LARGE SCALE GENOMIC DNA]</scope>
    <source>
        <strain evidence="3 4">JCM 17370</strain>
    </source>
</reference>
<dbReference type="SMART" id="SM01259">
    <property type="entry name" value="LAB_N"/>
    <property type="match status" value="1"/>
</dbReference>
<dbReference type="Pfam" id="PF07578">
    <property type="entry name" value="LAB_N"/>
    <property type="match status" value="1"/>
</dbReference>
<name>A0A844H8N8_9RHOB</name>
<feature type="transmembrane region" description="Helical" evidence="1">
    <location>
        <begin position="39"/>
        <end position="57"/>
    </location>
</feature>
<organism evidence="3 4">
    <name type="scientific">Paracoccus limosus</name>
    <dbReference type="NCBI Taxonomy" id="913252"/>
    <lineage>
        <taxon>Bacteria</taxon>
        <taxon>Pseudomonadati</taxon>
        <taxon>Pseudomonadota</taxon>
        <taxon>Alphaproteobacteria</taxon>
        <taxon>Rhodobacterales</taxon>
        <taxon>Paracoccaceae</taxon>
        <taxon>Paracoccus</taxon>
    </lineage>
</organism>
<dbReference type="InterPro" id="IPR011499">
    <property type="entry name" value="Lipid_A_biosynth_N"/>
</dbReference>
<dbReference type="Gene3D" id="1.20.1280.290">
    <property type="match status" value="1"/>
</dbReference>
<dbReference type="PIRSF" id="PIRSF028440">
    <property type="entry name" value="UCP_LAB_N"/>
    <property type="match status" value="1"/>
</dbReference>
<dbReference type="RefSeq" id="WP_155065572.1">
    <property type="nucleotide sequence ID" value="NZ_WMIF01000027.1"/>
</dbReference>
<accession>A0A844H8N8</accession>
<keyword evidence="1" id="KW-1133">Transmembrane helix</keyword>
<dbReference type="OrthoDB" id="9793186at2"/>
<dbReference type="GO" id="GO:0016020">
    <property type="term" value="C:membrane"/>
    <property type="evidence" value="ECO:0007669"/>
    <property type="project" value="GOC"/>
</dbReference>
<sequence>MREQIWIIIGFIGQFFFTSRFLVQWIASERQKRSVVPNAFWFLSIAGGATLLAYAIWRRDPVFIAGQALGLVVYLRNLMLIRQRPEVA</sequence>
<dbReference type="AlphaFoldDB" id="A0A844H8N8"/>
<dbReference type="EMBL" id="WMIF01000027">
    <property type="protein sequence ID" value="MTH36063.1"/>
    <property type="molecule type" value="Genomic_DNA"/>
</dbReference>
<proteinExistence type="predicted"/>
<feature type="transmembrane region" description="Helical" evidence="1">
    <location>
        <begin position="6"/>
        <end position="27"/>
    </location>
</feature>
<feature type="domain" description="Lipid A biosynthesis N-terminal" evidence="2">
    <location>
        <begin position="9"/>
        <end position="80"/>
    </location>
</feature>
<evidence type="ECO:0000313" key="3">
    <source>
        <dbReference type="EMBL" id="MTH36063.1"/>
    </source>
</evidence>
<dbReference type="GO" id="GO:0008915">
    <property type="term" value="F:lipid-A-disaccharide synthase activity"/>
    <property type="evidence" value="ECO:0007669"/>
    <property type="project" value="InterPro"/>
</dbReference>
<evidence type="ECO:0000259" key="2">
    <source>
        <dbReference type="SMART" id="SM01259"/>
    </source>
</evidence>
<keyword evidence="1" id="KW-0812">Transmembrane</keyword>
<evidence type="ECO:0000313" key="4">
    <source>
        <dbReference type="Proteomes" id="UP000442533"/>
    </source>
</evidence>
<keyword evidence="4" id="KW-1185">Reference proteome</keyword>
<keyword evidence="1" id="KW-0472">Membrane</keyword>
<feature type="transmembrane region" description="Helical" evidence="1">
    <location>
        <begin position="63"/>
        <end position="81"/>
    </location>
</feature>
<gene>
    <name evidence="3" type="ORF">GL279_15785</name>
</gene>
<dbReference type="GO" id="GO:0009245">
    <property type="term" value="P:lipid A biosynthetic process"/>
    <property type="evidence" value="ECO:0007669"/>
    <property type="project" value="InterPro"/>
</dbReference>
<dbReference type="Proteomes" id="UP000442533">
    <property type="component" value="Unassembled WGS sequence"/>
</dbReference>
<protein>
    <recommendedName>
        <fullName evidence="2">Lipid A biosynthesis N-terminal domain-containing protein</fullName>
    </recommendedName>
</protein>
<comment type="caution">
    <text evidence="3">The sequence shown here is derived from an EMBL/GenBank/DDBJ whole genome shotgun (WGS) entry which is preliminary data.</text>
</comment>
<dbReference type="InterPro" id="IPR014546">
    <property type="entry name" value="UCP028440_lipidA_biosyn"/>
</dbReference>